<dbReference type="PANTHER" id="PTHR45669:SF18">
    <property type="entry name" value="GLUTAREDOXIN FAMILY PROTEIN"/>
    <property type="match status" value="1"/>
</dbReference>
<protein>
    <recommendedName>
        <fullName evidence="2">Glutaredoxin domain-containing protein</fullName>
    </recommendedName>
</protein>
<dbReference type="Pfam" id="PF00462">
    <property type="entry name" value="Glutaredoxin"/>
    <property type="match status" value="1"/>
</dbReference>
<keyword evidence="4" id="KW-1185">Reference proteome</keyword>
<dbReference type="OrthoDB" id="423313at2759"/>
<feature type="compositionally biased region" description="Basic and acidic residues" evidence="1">
    <location>
        <begin position="1"/>
        <end position="12"/>
    </location>
</feature>
<organism evidence="3 4">
    <name type="scientific">Carnegiea gigantea</name>
    <dbReference type="NCBI Taxonomy" id="171969"/>
    <lineage>
        <taxon>Eukaryota</taxon>
        <taxon>Viridiplantae</taxon>
        <taxon>Streptophyta</taxon>
        <taxon>Embryophyta</taxon>
        <taxon>Tracheophyta</taxon>
        <taxon>Spermatophyta</taxon>
        <taxon>Magnoliopsida</taxon>
        <taxon>eudicotyledons</taxon>
        <taxon>Gunneridae</taxon>
        <taxon>Pentapetalae</taxon>
        <taxon>Caryophyllales</taxon>
        <taxon>Cactineae</taxon>
        <taxon>Cactaceae</taxon>
        <taxon>Cactoideae</taxon>
        <taxon>Echinocereeae</taxon>
        <taxon>Carnegiea</taxon>
    </lineage>
</organism>
<comment type="caution">
    <text evidence="3">The sequence shown here is derived from an EMBL/GenBank/DDBJ whole genome shotgun (WGS) entry which is preliminary data.</text>
</comment>
<dbReference type="Proteomes" id="UP001153076">
    <property type="component" value="Unassembled WGS sequence"/>
</dbReference>
<evidence type="ECO:0000256" key="1">
    <source>
        <dbReference type="SAM" id="MobiDB-lite"/>
    </source>
</evidence>
<feature type="region of interest" description="Disordered" evidence="1">
    <location>
        <begin position="1"/>
        <end position="49"/>
    </location>
</feature>
<dbReference type="PANTHER" id="PTHR45669">
    <property type="entry name" value="GLUTAREDOXIN DOMAIN-CONTAINING CYSTEINE-RICH PROTEIN CG12206-RELATED"/>
    <property type="match status" value="1"/>
</dbReference>
<gene>
    <name evidence="3" type="ORF">Cgig2_008865</name>
</gene>
<dbReference type="InterPro" id="IPR002109">
    <property type="entry name" value="Glutaredoxin"/>
</dbReference>
<dbReference type="PROSITE" id="PS51354">
    <property type="entry name" value="GLUTAREDOXIN_2"/>
    <property type="match status" value="1"/>
</dbReference>
<name>A0A9Q1GWR2_9CARY</name>
<evidence type="ECO:0000313" key="4">
    <source>
        <dbReference type="Proteomes" id="UP001153076"/>
    </source>
</evidence>
<accession>A0A9Q1GWR2</accession>
<evidence type="ECO:0000259" key="2">
    <source>
        <dbReference type="Pfam" id="PF00462"/>
    </source>
</evidence>
<feature type="compositionally biased region" description="Low complexity" evidence="1">
    <location>
        <begin position="78"/>
        <end position="111"/>
    </location>
</feature>
<dbReference type="InterPro" id="IPR036249">
    <property type="entry name" value="Thioredoxin-like_sf"/>
</dbReference>
<sequence length="308" mass="34900">MEGKEENRDHPTTKPPSFLNRSLTIHSSASPFSKKPYVPSDRNAAPMKRWYNPFDSASSSFKGKVRHLRTLFETPTPRSFNSSSPTQSPSSSSLSSSPSHSHSHQSINSRSRPPRSFSTDLRDSWSILDASPIRFPGTEDRVVLYFTSLRGIRRTFEDCYTVRIIFRGYRVFVDERDISMDAAYRKELQGLLGEKNVGLPQVFIKGRYIGGVEVVRHLNETGELRKLLQTLPIRDRRFVCNTCGDVRIYTIQESMFNDATLAKILIKENRASNDLKEIKMGQSKRSKGNKRCSENHGQAMLADTGCAT</sequence>
<dbReference type="EMBL" id="JAKOGI010001235">
    <property type="protein sequence ID" value="KAJ8426811.1"/>
    <property type="molecule type" value="Genomic_DNA"/>
</dbReference>
<feature type="region of interest" description="Disordered" evidence="1">
    <location>
        <begin position="73"/>
        <end position="116"/>
    </location>
</feature>
<dbReference type="Gene3D" id="3.40.30.10">
    <property type="entry name" value="Glutaredoxin"/>
    <property type="match status" value="1"/>
</dbReference>
<proteinExistence type="predicted"/>
<feature type="domain" description="Glutaredoxin" evidence="2">
    <location>
        <begin position="143"/>
        <end position="209"/>
    </location>
</feature>
<reference evidence="3" key="1">
    <citation type="submission" date="2022-04" db="EMBL/GenBank/DDBJ databases">
        <title>Carnegiea gigantea Genome sequencing and assembly v2.</title>
        <authorList>
            <person name="Copetti D."/>
            <person name="Sanderson M.J."/>
            <person name="Burquez A."/>
            <person name="Wojciechowski M.F."/>
        </authorList>
    </citation>
    <scope>NUCLEOTIDE SEQUENCE</scope>
    <source>
        <strain evidence="3">SGP5-SGP5p</strain>
        <tissue evidence="3">Aerial part</tissue>
    </source>
</reference>
<evidence type="ECO:0000313" key="3">
    <source>
        <dbReference type="EMBL" id="KAJ8426811.1"/>
    </source>
</evidence>
<feature type="compositionally biased region" description="Polar residues" evidence="1">
    <location>
        <begin position="19"/>
        <end position="31"/>
    </location>
</feature>
<dbReference type="AlphaFoldDB" id="A0A9Q1GWR2"/>
<dbReference type="SUPFAM" id="SSF52833">
    <property type="entry name" value="Thioredoxin-like"/>
    <property type="match status" value="1"/>
</dbReference>